<evidence type="ECO:0000256" key="3">
    <source>
        <dbReference type="ARBA" id="ARBA00022475"/>
    </source>
</evidence>
<accession>A0A1Q8CRR4</accession>
<dbReference type="AlphaFoldDB" id="A0A1Q8CRR4"/>
<dbReference type="InterPro" id="IPR022324">
    <property type="entry name" value="Bacilysin_exporter_BacE_put"/>
</dbReference>
<dbReference type="Proteomes" id="UP000185596">
    <property type="component" value="Unassembled WGS sequence"/>
</dbReference>
<reference evidence="9 10" key="1">
    <citation type="submission" date="2016-12" db="EMBL/GenBank/DDBJ databases">
        <title>The draft genome sequence of Actinophytocola sp. 11-183.</title>
        <authorList>
            <person name="Wang W."/>
            <person name="Yuan L."/>
        </authorList>
    </citation>
    <scope>NUCLEOTIDE SEQUENCE [LARGE SCALE GENOMIC DNA]</scope>
    <source>
        <strain evidence="9 10">11-183</strain>
    </source>
</reference>
<keyword evidence="4 7" id="KW-0812">Transmembrane</keyword>
<dbReference type="GO" id="GO:0022857">
    <property type="term" value="F:transmembrane transporter activity"/>
    <property type="evidence" value="ECO:0007669"/>
    <property type="project" value="InterPro"/>
</dbReference>
<evidence type="ECO:0000256" key="5">
    <source>
        <dbReference type="ARBA" id="ARBA00022989"/>
    </source>
</evidence>
<feature type="transmembrane region" description="Helical" evidence="7">
    <location>
        <begin position="369"/>
        <end position="389"/>
    </location>
</feature>
<proteinExistence type="predicted"/>
<evidence type="ECO:0000313" key="10">
    <source>
        <dbReference type="Proteomes" id="UP000185596"/>
    </source>
</evidence>
<evidence type="ECO:0000256" key="4">
    <source>
        <dbReference type="ARBA" id="ARBA00022692"/>
    </source>
</evidence>
<evidence type="ECO:0000256" key="7">
    <source>
        <dbReference type="SAM" id="Phobius"/>
    </source>
</evidence>
<dbReference type="Pfam" id="PF05977">
    <property type="entry name" value="MFS_3"/>
    <property type="match status" value="1"/>
</dbReference>
<dbReference type="OrthoDB" id="4204059at2"/>
<name>A0A1Q8CRR4_9PSEU</name>
<dbReference type="RefSeq" id="WP_075125939.1">
    <property type="nucleotide sequence ID" value="NZ_MSIE01000021.1"/>
</dbReference>
<evidence type="ECO:0000256" key="6">
    <source>
        <dbReference type="ARBA" id="ARBA00023136"/>
    </source>
</evidence>
<dbReference type="CDD" id="cd06173">
    <property type="entry name" value="MFS_MefA_like"/>
    <property type="match status" value="1"/>
</dbReference>
<dbReference type="InterPro" id="IPR020846">
    <property type="entry name" value="MFS_dom"/>
</dbReference>
<keyword evidence="6 7" id="KW-0472">Membrane</keyword>
<feature type="transmembrane region" description="Helical" evidence="7">
    <location>
        <begin position="335"/>
        <end position="357"/>
    </location>
</feature>
<dbReference type="GO" id="GO:0005886">
    <property type="term" value="C:plasma membrane"/>
    <property type="evidence" value="ECO:0007669"/>
    <property type="project" value="UniProtKB-SubCell"/>
</dbReference>
<feature type="transmembrane region" description="Helical" evidence="7">
    <location>
        <begin position="218"/>
        <end position="241"/>
    </location>
</feature>
<evidence type="ECO:0000256" key="1">
    <source>
        <dbReference type="ARBA" id="ARBA00004429"/>
    </source>
</evidence>
<comment type="subcellular location">
    <subcellularLocation>
        <location evidence="1">Cell inner membrane</location>
        <topology evidence="1">Multi-pass membrane protein</topology>
    </subcellularLocation>
</comment>
<dbReference type="STRING" id="1912961.BU204_13185"/>
<evidence type="ECO:0000313" key="9">
    <source>
        <dbReference type="EMBL" id="OLF17048.1"/>
    </source>
</evidence>
<keyword evidence="3" id="KW-1003">Cell membrane</keyword>
<gene>
    <name evidence="9" type="ORF">BU204_13185</name>
</gene>
<keyword evidence="2" id="KW-0813">Transport</keyword>
<keyword evidence="5 7" id="KW-1133">Transmembrane helix</keyword>
<dbReference type="PRINTS" id="PR01988">
    <property type="entry name" value="EXPORTERBACE"/>
</dbReference>
<dbReference type="InterPro" id="IPR010290">
    <property type="entry name" value="TM_effector"/>
</dbReference>
<keyword evidence="10" id="KW-1185">Reference proteome</keyword>
<evidence type="ECO:0000256" key="2">
    <source>
        <dbReference type="ARBA" id="ARBA00022448"/>
    </source>
</evidence>
<dbReference type="PANTHER" id="PTHR23513:SF9">
    <property type="entry name" value="ENTEROBACTIN EXPORTER ENTS"/>
    <property type="match status" value="1"/>
</dbReference>
<comment type="caution">
    <text evidence="9">The sequence shown here is derived from an EMBL/GenBank/DDBJ whole genome shotgun (WGS) entry which is preliminary data.</text>
</comment>
<dbReference type="Gene3D" id="1.20.1250.20">
    <property type="entry name" value="MFS general substrate transporter like domains"/>
    <property type="match status" value="2"/>
</dbReference>
<evidence type="ECO:0000259" key="8">
    <source>
        <dbReference type="PROSITE" id="PS50850"/>
    </source>
</evidence>
<dbReference type="PROSITE" id="PS50850">
    <property type="entry name" value="MFS"/>
    <property type="match status" value="1"/>
</dbReference>
<dbReference type="InterPro" id="IPR036259">
    <property type="entry name" value="MFS_trans_sf"/>
</dbReference>
<protein>
    <recommendedName>
        <fullName evidence="8">Major facilitator superfamily (MFS) profile domain-containing protein</fullName>
    </recommendedName>
</protein>
<dbReference type="PANTHER" id="PTHR23513">
    <property type="entry name" value="INTEGRAL MEMBRANE EFFLUX PROTEIN-RELATED"/>
    <property type="match status" value="1"/>
</dbReference>
<sequence length="393" mass="39286">MTTARSPLLRRPGPFRTLWWSRSVSVTGDGIGRTALVLAAAEQGPSAVSLVLLAAAAPRFLGPLAGALADRVPLRRLMAFCELGQAAVFAAVAVAMPPLPVLLVLVLTSGAFATALLPAGRGVVPRLVPDAELGRANALLGMAVTIQLAVGPVVGGVLTEVAGPRTAFAVNAAAFVLSALVLTRLPRLAPERADGSSGLWADTVAGLRFVAASPGPRAIVVSLFLLVSFAALDNVALVFLVEDEVGGSAADFGLVQSGYGIGMLAASAVLGFVLVRRPAVLLVSGIGLFALGTAATSAAPVVAVVAVTQLLAGVGNAAENIAGDTLMQRLVPRHLLGRAFGALATAAQLGSALAYAAAGPVLAAIGPRAAFAVAGAGSALGILLLVPALRSRR</sequence>
<feature type="domain" description="Major facilitator superfamily (MFS) profile" evidence="8">
    <location>
        <begin position="1"/>
        <end position="393"/>
    </location>
</feature>
<feature type="transmembrane region" description="Helical" evidence="7">
    <location>
        <begin position="136"/>
        <end position="158"/>
    </location>
</feature>
<dbReference type="EMBL" id="MSIE01000021">
    <property type="protein sequence ID" value="OLF17048.1"/>
    <property type="molecule type" value="Genomic_DNA"/>
</dbReference>
<feature type="transmembrane region" description="Helical" evidence="7">
    <location>
        <begin position="164"/>
        <end position="182"/>
    </location>
</feature>
<dbReference type="SUPFAM" id="SSF103473">
    <property type="entry name" value="MFS general substrate transporter"/>
    <property type="match status" value="1"/>
</dbReference>
<feature type="transmembrane region" description="Helical" evidence="7">
    <location>
        <begin position="253"/>
        <end position="274"/>
    </location>
</feature>
<organism evidence="9 10">
    <name type="scientific">Actinophytocola xanthii</name>
    <dbReference type="NCBI Taxonomy" id="1912961"/>
    <lineage>
        <taxon>Bacteria</taxon>
        <taxon>Bacillati</taxon>
        <taxon>Actinomycetota</taxon>
        <taxon>Actinomycetes</taxon>
        <taxon>Pseudonocardiales</taxon>
        <taxon>Pseudonocardiaceae</taxon>
    </lineage>
</organism>